<comment type="caution">
    <text evidence="4">The sequence shown here is derived from an EMBL/GenBank/DDBJ whole genome shotgun (WGS) entry which is preliminary data.</text>
</comment>
<dbReference type="PANTHER" id="PTHR43713">
    <property type="entry name" value="GLUTAMATE-1-SEMIALDEHYDE 2,1-AMINOMUTASE"/>
    <property type="match status" value="1"/>
</dbReference>
<name>A0ABW9I853_9ACTN</name>
<dbReference type="Gene3D" id="3.40.640.10">
    <property type="entry name" value="Type I PLP-dependent aspartate aminotransferase-like (Major domain)"/>
    <property type="match status" value="1"/>
</dbReference>
<evidence type="ECO:0000256" key="1">
    <source>
        <dbReference type="ARBA" id="ARBA00001933"/>
    </source>
</evidence>
<dbReference type="InterPro" id="IPR049704">
    <property type="entry name" value="Aminotrans_3_PPA_site"/>
</dbReference>
<dbReference type="Gene3D" id="3.90.1150.10">
    <property type="entry name" value="Aspartate Aminotransferase, domain 1"/>
    <property type="match status" value="1"/>
</dbReference>
<dbReference type="InterPro" id="IPR015424">
    <property type="entry name" value="PyrdxlP-dep_Trfase"/>
</dbReference>
<accession>A0ABW9I853</accession>
<protein>
    <submittedName>
        <fullName evidence="4">Aspartate aminotransferase family protein</fullName>
    </submittedName>
</protein>
<dbReference type="InterPro" id="IPR015422">
    <property type="entry name" value="PyrdxlP-dep_Trfase_small"/>
</dbReference>
<reference evidence="4 5" key="1">
    <citation type="submission" date="2024-12" db="EMBL/GenBank/DDBJ databases">
        <title>Forecasting of Potato common scab and diversities of Pathogenic streptomyces spp. in china.</title>
        <authorList>
            <person name="Handique U."/>
            <person name="Wu J."/>
        </authorList>
    </citation>
    <scope>NUCLEOTIDE SEQUENCE [LARGE SCALE GENOMIC DNA]</scope>
    <source>
        <strain evidence="4 5">ZRIMU1530</strain>
    </source>
</reference>
<organism evidence="4 5">
    <name type="scientific">Streptomyces niveiscabiei</name>
    <dbReference type="NCBI Taxonomy" id="164115"/>
    <lineage>
        <taxon>Bacteria</taxon>
        <taxon>Bacillati</taxon>
        <taxon>Actinomycetota</taxon>
        <taxon>Actinomycetes</taxon>
        <taxon>Kitasatosporales</taxon>
        <taxon>Streptomycetaceae</taxon>
        <taxon>Streptomyces</taxon>
    </lineage>
</organism>
<evidence type="ECO:0000256" key="3">
    <source>
        <dbReference type="RuleBase" id="RU003560"/>
    </source>
</evidence>
<dbReference type="PROSITE" id="PS00600">
    <property type="entry name" value="AA_TRANSFER_CLASS_3"/>
    <property type="match status" value="1"/>
</dbReference>
<sequence>MNDRQTEQITNEETYRRISAVVAGGVSSTMRAVAIPRPLVVRRAEGCQLWDVEGNMLIDLNMGYGPHLFGYADHEVLDDVAEQFRNGHMTGFPHELDYRAGELITELMPSIEQVRFANSGTEAITSAIRLARATTERPLLLTFEGHYHGWSETVLRAGKLGSEPARQGDGPPAPGALGMIPEALNSTLQIPWNDPDALEEVFASHGDRIAAVIAEPVMGNSGVVLPLPGYLGQLREITKRHGSILIFDEVITGFRVALGGAQQRYEVTPDLTILSKVLGGGIPVAAFGGSREVMALLAENKALHAGVYAGNHASVRAVVSTLEKIRRRPQVYADLEALGEYAQGQIHEAFAAEDRHVLVQRAGSLMSVALLTRPVDPSAPLREVRAAIDFDGHRQLQMAAQTLGLYFHPNPLEPWFLSTAHTHDDLAKVVATLRLALSGLRR</sequence>
<dbReference type="CDD" id="cd00610">
    <property type="entry name" value="OAT_like"/>
    <property type="match status" value="1"/>
</dbReference>
<dbReference type="Pfam" id="PF00202">
    <property type="entry name" value="Aminotran_3"/>
    <property type="match status" value="1"/>
</dbReference>
<evidence type="ECO:0000256" key="2">
    <source>
        <dbReference type="ARBA" id="ARBA00022898"/>
    </source>
</evidence>
<keyword evidence="4" id="KW-0032">Aminotransferase</keyword>
<comment type="similarity">
    <text evidence="3">Belongs to the class-III pyridoxal-phosphate-dependent aminotransferase family.</text>
</comment>
<keyword evidence="4" id="KW-0808">Transferase</keyword>
<dbReference type="Proteomes" id="UP001631957">
    <property type="component" value="Unassembled WGS sequence"/>
</dbReference>
<gene>
    <name evidence="4" type="ORF">ACKI18_44005</name>
</gene>
<evidence type="ECO:0000313" key="4">
    <source>
        <dbReference type="EMBL" id="MFM9615634.1"/>
    </source>
</evidence>
<dbReference type="InterPro" id="IPR005814">
    <property type="entry name" value="Aminotrans_3"/>
</dbReference>
<comment type="cofactor">
    <cofactor evidence="1">
        <name>pyridoxal 5'-phosphate</name>
        <dbReference type="ChEBI" id="CHEBI:597326"/>
    </cofactor>
</comment>
<keyword evidence="5" id="KW-1185">Reference proteome</keyword>
<keyword evidence="2 3" id="KW-0663">Pyridoxal phosphate</keyword>
<evidence type="ECO:0000313" key="5">
    <source>
        <dbReference type="Proteomes" id="UP001631957"/>
    </source>
</evidence>
<dbReference type="RefSeq" id="WP_409122432.1">
    <property type="nucleotide sequence ID" value="NZ_JBJVNI010000038.1"/>
</dbReference>
<dbReference type="InterPro" id="IPR015421">
    <property type="entry name" value="PyrdxlP-dep_Trfase_major"/>
</dbReference>
<dbReference type="EMBL" id="JBJVNI010000038">
    <property type="protein sequence ID" value="MFM9615634.1"/>
    <property type="molecule type" value="Genomic_DNA"/>
</dbReference>
<dbReference type="PANTHER" id="PTHR43713:SF3">
    <property type="entry name" value="GLUTAMATE-1-SEMIALDEHYDE 2,1-AMINOMUTASE 1, CHLOROPLASTIC-RELATED"/>
    <property type="match status" value="1"/>
</dbReference>
<dbReference type="SUPFAM" id="SSF53383">
    <property type="entry name" value="PLP-dependent transferases"/>
    <property type="match status" value="1"/>
</dbReference>
<dbReference type="GO" id="GO:0008483">
    <property type="term" value="F:transaminase activity"/>
    <property type="evidence" value="ECO:0007669"/>
    <property type="project" value="UniProtKB-KW"/>
</dbReference>
<proteinExistence type="inferred from homology"/>